<name>A0AA39YC68_9PEZI</name>
<dbReference type="AlphaFoldDB" id="A0AA39YC68"/>
<dbReference type="Proteomes" id="UP001174936">
    <property type="component" value="Unassembled WGS sequence"/>
</dbReference>
<organism evidence="1 2">
    <name type="scientific">Cercophora newfieldiana</name>
    <dbReference type="NCBI Taxonomy" id="92897"/>
    <lineage>
        <taxon>Eukaryota</taxon>
        <taxon>Fungi</taxon>
        <taxon>Dikarya</taxon>
        <taxon>Ascomycota</taxon>
        <taxon>Pezizomycotina</taxon>
        <taxon>Sordariomycetes</taxon>
        <taxon>Sordariomycetidae</taxon>
        <taxon>Sordariales</taxon>
        <taxon>Lasiosphaeriaceae</taxon>
        <taxon>Cercophora</taxon>
    </lineage>
</organism>
<reference evidence="1" key="1">
    <citation type="submission" date="2023-06" db="EMBL/GenBank/DDBJ databases">
        <title>Genome-scale phylogeny and comparative genomics of the fungal order Sordariales.</title>
        <authorList>
            <consortium name="Lawrence Berkeley National Laboratory"/>
            <person name="Hensen N."/>
            <person name="Bonometti L."/>
            <person name="Westerberg I."/>
            <person name="Brannstrom I.O."/>
            <person name="Guillou S."/>
            <person name="Cros-Aarteil S."/>
            <person name="Calhoun S."/>
            <person name="Haridas S."/>
            <person name="Kuo A."/>
            <person name="Mondo S."/>
            <person name="Pangilinan J."/>
            <person name="Riley R."/>
            <person name="Labutti K."/>
            <person name="Andreopoulos B."/>
            <person name="Lipzen A."/>
            <person name="Chen C."/>
            <person name="Yanf M."/>
            <person name="Daum C."/>
            <person name="Ng V."/>
            <person name="Clum A."/>
            <person name="Steindorff A."/>
            <person name="Ohm R."/>
            <person name="Martin F."/>
            <person name="Silar P."/>
            <person name="Natvig D."/>
            <person name="Lalanne C."/>
            <person name="Gautier V."/>
            <person name="Ament-Velasquez S.L."/>
            <person name="Kruys A."/>
            <person name="Hutchinson M.I."/>
            <person name="Powell A.J."/>
            <person name="Barry K."/>
            <person name="Miller A.N."/>
            <person name="Grigoriev I.V."/>
            <person name="Debuchy R."/>
            <person name="Gladieux P."/>
            <person name="Thoren M.H."/>
            <person name="Johannesson H."/>
        </authorList>
    </citation>
    <scope>NUCLEOTIDE SEQUENCE</scope>
    <source>
        <strain evidence="1">SMH2532-1</strain>
    </source>
</reference>
<sequence>MVLHNIYSEEVEEATKGAMEAMVEVAPTHLKAEGRELATRTANRSAMQSIMHTVSTDSWKAFMKKLIKDALSFAKKFYNAVKPFVALATWAKHIVNFLIHAFNFITGSDIPTLGSGDDIDHDDDGNIDLDTLTAPAPHASSGMQFIMTSPSGRRLN</sequence>
<protein>
    <submittedName>
        <fullName evidence="1">Uncharacterized protein</fullName>
    </submittedName>
</protein>
<evidence type="ECO:0000313" key="2">
    <source>
        <dbReference type="Proteomes" id="UP001174936"/>
    </source>
</evidence>
<dbReference type="EMBL" id="JAULSV010000003">
    <property type="protein sequence ID" value="KAK0648360.1"/>
    <property type="molecule type" value="Genomic_DNA"/>
</dbReference>
<proteinExistence type="predicted"/>
<evidence type="ECO:0000313" key="1">
    <source>
        <dbReference type="EMBL" id="KAK0648360.1"/>
    </source>
</evidence>
<gene>
    <name evidence="1" type="ORF">B0T16DRAFT_114864</name>
</gene>
<comment type="caution">
    <text evidence="1">The sequence shown here is derived from an EMBL/GenBank/DDBJ whole genome shotgun (WGS) entry which is preliminary data.</text>
</comment>
<keyword evidence="2" id="KW-1185">Reference proteome</keyword>
<accession>A0AA39YC68</accession>